<dbReference type="FunFam" id="3.40.50.300:FF:000093">
    <property type="entry name" value="Fidgetin-like 1"/>
    <property type="match status" value="1"/>
</dbReference>
<dbReference type="PANTHER" id="PTHR23074:SF17">
    <property type="entry name" value="FIDGETIN-LIKE PROTEIN 1"/>
    <property type="match status" value="1"/>
</dbReference>
<dbReference type="InterPro" id="IPR050304">
    <property type="entry name" value="MT-severing_AAA_ATPase"/>
</dbReference>
<feature type="domain" description="AAA+ ATPase" evidence="5">
    <location>
        <begin position="572"/>
        <end position="723"/>
    </location>
</feature>
<feature type="compositionally biased region" description="Low complexity" evidence="4">
    <location>
        <begin position="480"/>
        <end position="491"/>
    </location>
</feature>
<feature type="region of interest" description="Disordered" evidence="4">
    <location>
        <begin position="350"/>
        <end position="501"/>
    </location>
</feature>
<gene>
    <name evidence="6" type="ORF">B0T15DRAFT_199209</name>
</gene>
<dbReference type="GO" id="GO:0016887">
    <property type="term" value="F:ATP hydrolysis activity"/>
    <property type="evidence" value="ECO:0007669"/>
    <property type="project" value="InterPro"/>
</dbReference>
<dbReference type="AlphaFoldDB" id="A0AAJ0M1G0"/>
<comment type="caution">
    <text evidence="6">The sequence shown here is derived from an EMBL/GenBank/DDBJ whole genome shotgun (WGS) entry which is preliminary data.</text>
</comment>
<dbReference type="InterPro" id="IPR003593">
    <property type="entry name" value="AAA+_ATPase"/>
</dbReference>
<dbReference type="Gene3D" id="3.40.50.300">
    <property type="entry name" value="P-loop containing nucleotide triphosphate hydrolases"/>
    <property type="match status" value="1"/>
</dbReference>
<dbReference type="Proteomes" id="UP001273166">
    <property type="component" value="Unassembled WGS sequence"/>
</dbReference>
<dbReference type="SUPFAM" id="SSF52540">
    <property type="entry name" value="P-loop containing nucleoside triphosphate hydrolases"/>
    <property type="match status" value="1"/>
</dbReference>
<evidence type="ECO:0000256" key="1">
    <source>
        <dbReference type="ARBA" id="ARBA00006914"/>
    </source>
</evidence>
<reference evidence="6" key="1">
    <citation type="journal article" date="2023" name="Mol. Phylogenet. Evol.">
        <title>Genome-scale phylogeny and comparative genomics of the fungal order Sordariales.</title>
        <authorList>
            <person name="Hensen N."/>
            <person name="Bonometti L."/>
            <person name="Westerberg I."/>
            <person name="Brannstrom I.O."/>
            <person name="Guillou S."/>
            <person name="Cros-Aarteil S."/>
            <person name="Calhoun S."/>
            <person name="Haridas S."/>
            <person name="Kuo A."/>
            <person name="Mondo S."/>
            <person name="Pangilinan J."/>
            <person name="Riley R."/>
            <person name="LaButti K."/>
            <person name="Andreopoulos B."/>
            <person name="Lipzen A."/>
            <person name="Chen C."/>
            <person name="Yan M."/>
            <person name="Daum C."/>
            <person name="Ng V."/>
            <person name="Clum A."/>
            <person name="Steindorff A."/>
            <person name="Ohm R.A."/>
            <person name="Martin F."/>
            <person name="Silar P."/>
            <person name="Natvig D.O."/>
            <person name="Lalanne C."/>
            <person name="Gautier V."/>
            <person name="Ament-Velasquez S.L."/>
            <person name="Kruys A."/>
            <person name="Hutchinson M.I."/>
            <person name="Powell A.J."/>
            <person name="Barry K."/>
            <person name="Miller A.N."/>
            <person name="Grigoriev I.V."/>
            <person name="Debuchy R."/>
            <person name="Gladieux P."/>
            <person name="Hiltunen Thoren M."/>
            <person name="Johannesson H."/>
        </authorList>
    </citation>
    <scope>NUCLEOTIDE SEQUENCE</scope>
    <source>
        <strain evidence="6">CBS 333.67</strain>
    </source>
</reference>
<reference evidence="6" key="2">
    <citation type="submission" date="2023-06" db="EMBL/GenBank/DDBJ databases">
        <authorList>
            <consortium name="Lawrence Berkeley National Laboratory"/>
            <person name="Mondo S.J."/>
            <person name="Hensen N."/>
            <person name="Bonometti L."/>
            <person name="Westerberg I."/>
            <person name="Brannstrom I.O."/>
            <person name="Guillou S."/>
            <person name="Cros-Aarteil S."/>
            <person name="Calhoun S."/>
            <person name="Haridas S."/>
            <person name="Kuo A."/>
            <person name="Pangilinan J."/>
            <person name="Riley R."/>
            <person name="Labutti K."/>
            <person name="Andreopoulos B."/>
            <person name="Lipzen A."/>
            <person name="Chen C."/>
            <person name="Yanf M."/>
            <person name="Daum C."/>
            <person name="Ng V."/>
            <person name="Clum A."/>
            <person name="Steindorff A."/>
            <person name="Ohm R."/>
            <person name="Martin F."/>
            <person name="Silar P."/>
            <person name="Natvig D."/>
            <person name="Lalanne C."/>
            <person name="Gautier V."/>
            <person name="Ament-Velasquez S.L."/>
            <person name="Kruys A."/>
            <person name="Hutchinson M.I."/>
            <person name="Powell A.J."/>
            <person name="Barry K."/>
            <person name="Miller A.N."/>
            <person name="Grigoriev I.V."/>
            <person name="Debuchy R."/>
            <person name="Gladieux P."/>
            <person name="Thoren M.H."/>
            <person name="Johannesson H."/>
        </authorList>
    </citation>
    <scope>NUCLEOTIDE SEQUENCE</scope>
    <source>
        <strain evidence="6">CBS 333.67</strain>
    </source>
</reference>
<dbReference type="GeneID" id="87881383"/>
<dbReference type="CDD" id="cd19509">
    <property type="entry name" value="RecA-like_VPS4-like"/>
    <property type="match status" value="1"/>
</dbReference>
<sequence length="828" mass="91085">MFSDKTASALSILQKTYDDSYLTCSTAVYYEAQGNEGEAMRCWKQALERIYDHHANRVVPDFTPRSDTEKALVESLRQLELQCKERIDLLEALRLSRQESFQDEPFSPQREPVKPTSETPNARAPRQHEQGWIGDGTIPAVTYTELARPDMLRRRSTPRTPSSKKIVAGNMAPQACDAVSALEPRHPSASMPLQRSPEKTSRTSSPERHTMRTTLRASRPPEKLTKTPLWRPALKRADGPGANKAAILAWSSLGQRDPAESGLLGAQEPLPNLPTPSEQLHRRPAEVHRIWDSNSRRLTSPRTRSPVKQSDRRVSADLADLRPADGYSYPQPSPISISAASSALNSLALRDNTERHSPARERIATRRTAPPRTPQTGKLKNLSNADTGLSDTEKSRSSGEKMASDPAISSRRSASEMLSARRTKGATSTTEVGSRTKRTRSGLASPPSADMSSLPFDTTPRSSQRQDSSGRQKGASLIIDSQAESSESSGSTEDDQTSPAHLWKKRKADILKKLPAGVEQQAAKQILNEIIVHGDEVHWCDIAGLEVAKSALRETVVYPFLRPDLFMGLREPAKGMLLFGPPGTGKTMLARAVATESKSTFFSISASSLVSKYLGDSEKLVRALFALAKVLAPSIIFVDEIDSLLSQRSGSGEHESMRRIKTEFLIQWSDLQRAAAGREVSEKDKERGDANRVLVLAATNLPWAIDEAARRRFVRRQYIPLPEAETRATQLKALLKQQKHTLDDADIAKLVGLTDGFSGSDITALAKDAAMGPLRSLGDALLHTTMDEIRPIELSDFVASLNTIRPSVSKSSLAKYEEWAKEFGERGG</sequence>
<dbReference type="InterPro" id="IPR041569">
    <property type="entry name" value="AAA_lid_3"/>
</dbReference>
<dbReference type="RefSeq" id="XP_062721271.1">
    <property type="nucleotide sequence ID" value="XM_062862554.1"/>
</dbReference>
<feature type="compositionally biased region" description="Basic and acidic residues" evidence="4">
    <location>
        <begin position="309"/>
        <end position="323"/>
    </location>
</feature>
<evidence type="ECO:0000256" key="3">
    <source>
        <dbReference type="ARBA" id="ARBA00022840"/>
    </source>
</evidence>
<evidence type="ECO:0000313" key="7">
    <source>
        <dbReference type="Proteomes" id="UP001273166"/>
    </source>
</evidence>
<protein>
    <submittedName>
        <fullName evidence="6">P-loop containing nucleoside triphosphate hydrolase protein</fullName>
    </submittedName>
</protein>
<dbReference type="InterPro" id="IPR027417">
    <property type="entry name" value="P-loop_NTPase"/>
</dbReference>
<keyword evidence="6" id="KW-0378">Hydrolase</keyword>
<dbReference type="Pfam" id="PF00004">
    <property type="entry name" value="AAA"/>
    <property type="match status" value="1"/>
</dbReference>
<feature type="region of interest" description="Disordered" evidence="4">
    <location>
        <begin position="99"/>
        <end position="134"/>
    </location>
</feature>
<keyword evidence="7" id="KW-1185">Reference proteome</keyword>
<dbReference type="PANTHER" id="PTHR23074">
    <property type="entry name" value="AAA DOMAIN-CONTAINING"/>
    <property type="match status" value="1"/>
</dbReference>
<feature type="compositionally biased region" description="Basic and acidic residues" evidence="4">
    <location>
        <begin position="196"/>
        <end position="210"/>
    </location>
</feature>
<dbReference type="GO" id="GO:0005524">
    <property type="term" value="F:ATP binding"/>
    <property type="evidence" value="ECO:0007669"/>
    <property type="project" value="UniProtKB-KW"/>
</dbReference>
<dbReference type="EMBL" id="JAUDZG010000004">
    <property type="protein sequence ID" value="KAK3305491.1"/>
    <property type="molecule type" value="Genomic_DNA"/>
</dbReference>
<feature type="compositionally biased region" description="Polar residues" evidence="4">
    <location>
        <begin position="381"/>
        <end position="390"/>
    </location>
</feature>
<evidence type="ECO:0000256" key="2">
    <source>
        <dbReference type="ARBA" id="ARBA00022741"/>
    </source>
</evidence>
<keyword evidence="2" id="KW-0547">Nucleotide-binding</keyword>
<dbReference type="InterPro" id="IPR003960">
    <property type="entry name" value="ATPase_AAA_CS"/>
</dbReference>
<evidence type="ECO:0000256" key="4">
    <source>
        <dbReference type="SAM" id="MobiDB-lite"/>
    </source>
</evidence>
<dbReference type="Gene3D" id="1.10.8.60">
    <property type="match status" value="1"/>
</dbReference>
<dbReference type="PROSITE" id="PS00674">
    <property type="entry name" value="AAA"/>
    <property type="match status" value="1"/>
</dbReference>
<feature type="compositionally biased region" description="Basic and acidic residues" evidence="4">
    <location>
        <begin position="391"/>
        <end position="403"/>
    </location>
</feature>
<accession>A0AAJ0M1G0</accession>
<keyword evidence="3" id="KW-0067">ATP-binding</keyword>
<evidence type="ECO:0000313" key="6">
    <source>
        <dbReference type="EMBL" id="KAK3305491.1"/>
    </source>
</evidence>
<dbReference type="InterPro" id="IPR015415">
    <property type="entry name" value="Spast_Vps4_C"/>
</dbReference>
<feature type="compositionally biased region" description="Basic and acidic residues" evidence="4">
    <location>
        <begin position="351"/>
        <end position="364"/>
    </location>
</feature>
<dbReference type="FunFam" id="1.10.8.60:FF:000022">
    <property type="entry name" value="Fidgetin like 1"/>
    <property type="match status" value="1"/>
</dbReference>
<feature type="region of interest" description="Disordered" evidence="4">
    <location>
        <begin position="184"/>
        <end position="238"/>
    </location>
</feature>
<feature type="compositionally biased region" description="Low complexity" evidence="4">
    <location>
        <begin position="296"/>
        <end position="306"/>
    </location>
</feature>
<comment type="similarity">
    <text evidence="1">Belongs to the AAA ATPase family.</text>
</comment>
<dbReference type="InterPro" id="IPR003959">
    <property type="entry name" value="ATPase_AAA_core"/>
</dbReference>
<evidence type="ECO:0000259" key="5">
    <source>
        <dbReference type="SMART" id="SM00382"/>
    </source>
</evidence>
<proteinExistence type="inferred from homology"/>
<feature type="compositionally biased region" description="Low complexity" evidence="4">
    <location>
        <begin position="366"/>
        <end position="376"/>
    </location>
</feature>
<dbReference type="Pfam" id="PF09336">
    <property type="entry name" value="Vps4_C"/>
    <property type="match status" value="1"/>
</dbReference>
<feature type="region of interest" description="Disordered" evidence="4">
    <location>
        <begin position="259"/>
        <end position="333"/>
    </location>
</feature>
<name>A0AAJ0M1G0_9PEZI</name>
<feature type="compositionally biased region" description="Low complexity" evidence="4">
    <location>
        <begin position="461"/>
        <end position="472"/>
    </location>
</feature>
<feature type="compositionally biased region" description="Basic and acidic residues" evidence="4">
    <location>
        <begin position="279"/>
        <end position="295"/>
    </location>
</feature>
<organism evidence="6 7">
    <name type="scientific">Chaetomium strumarium</name>
    <dbReference type="NCBI Taxonomy" id="1170767"/>
    <lineage>
        <taxon>Eukaryota</taxon>
        <taxon>Fungi</taxon>
        <taxon>Dikarya</taxon>
        <taxon>Ascomycota</taxon>
        <taxon>Pezizomycotina</taxon>
        <taxon>Sordariomycetes</taxon>
        <taxon>Sordariomycetidae</taxon>
        <taxon>Sordariales</taxon>
        <taxon>Chaetomiaceae</taxon>
        <taxon>Chaetomium</taxon>
    </lineage>
</organism>
<dbReference type="SMART" id="SM00382">
    <property type="entry name" value="AAA"/>
    <property type="match status" value="1"/>
</dbReference>
<dbReference type="Pfam" id="PF17862">
    <property type="entry name" value="AAA_lid_3"/>
    <property type="match status" value="1"/>
</dbReference>